<name>A0A200JBJ9_9ENTE</name>
<evidence type="ECO:0008006" key="5">
    <source>
        <dbReference type="Google" id="ProtNLM"/>
    </source>
</evidence>
<evidence type="ECO:0000313" key="3">
    <source>
        <dbReference type="EMBL" id="WYJ95144.1"/>
    </source>
</evidence>
<feature type="chain" id="PRO_5039170059" description="WxL domain-containing protein" evidence="1">
    <location>
        <begin position="22"/>
        <end position="264"/>
    </location>
</feature>
<evidence type="ECO:0000313" key="2">
    <source>
        <dbReference type="EMBL" id="OUZ34606.1"/>
    </source>
</evidence>
<evidence type="ECO:0000313" key="4">
    <source>
        <dbReference type="Proteomes" id="UP000196151"/>
    </source>
</evidence>
<proteinExistence type="predicted"/>
<gene>
    <name evidence="2" type="ORF">A5889_000081</name>
    <name evidence="3" type="ORF">A5889_002692</name>
</gene>
<reference evidence="3" key="2">
    <citation type="submission" date="2017-05" db="EMBL/GenBank/DDBJ databases">
        <authorList>
            <consortium name="The Broad Institute Genomics Platform"/>
            <consortium name="The Broad Institute Genomic Center for Infectious Diseases"/>
            <person name="Earl A."/>
            <person name="Manson A."/>
            <person name="Schwartman J."/>
            <person name="Gilmore M."/>
            <person name="Abouelleil A."/>
            <person name="Cao P."/>
            <person name="Chapman S."/>
            <person name="Cusick C."/>
            <person name="Shea T."/>
            <person name="Young S."/>
            <person name="Neafsey D."/>
            <person name="Nusbaum C."/>
            <person name="Birren B."/>
        </authorList>
    </citation>
    <scope>NUCLEOTIDE SEQUENCE</scope>
    <source>
        <strain evidence="3">9D6_DIV0238</strain>
    </source>
</reference>
<protein>
    <recommendedName>
        <fullName evidence="5">WxL domain-containing protein</fullName>
    </recommendedName>
</protein>
<dbReference type="RefSeq" id="WP_087639319.1">
    <property type="nucleotide sequence ID" value="NZ_CP147246.1"/>
</dbReference>
<reference evidence="3" key="3">
    <citation type="submission" date="2024-03" db="EMBL/GenBank/DDBJ databases">
        <title>The Genome Sequence of Enterococcus sp. DIV0238c.</title>
        <authorList>
            <consortium name="The Broad Institute Genomics Platform"/>
            <consortium name="The Broad Institute Microbial Omics Core"/>
            <consortium name="The Broad Institute Genomic Center for Infectious Diseases"/>
            <person name="Earl A."/>
            <person name="Manson A."/>
            <person name="Gilmore M."/>
            <person name="Schwartman J."/>
            <person name="Shea T."/>
            <person name="Abouelleil A."/>
            <person name="Cao P."/>
            <person name="Chapman S."/>
            <person name="Cusick C."/>
            <person name="Young S."/>
            <person name="Neafsey D."/>
            <person name="Nusbaum C."/>
            <person name="Birren B."/>
        </authorList>
    </citation>
    <scope>NUCLEOTIDE SEQUENCE</scope>
    <source>
        <strain evidence="3">9D6_DIV0238</strain>
    </source>
</reference>
<dbReference type="OrthoDB" id="2186443at2"/>
<dbReference type="EMBL" id="NIBQ01000001">
    <property type="protein sequence ID" value="OUZ34606.1"/>
    <property type="molecule type" value="Genomic_DNA"/>
</dbReference>
<dbReference type="Gene3D" id="3.80.10.10">
    <property type="entry name" value="Ribonuclease Inhibitor"/>
    <property type="match status" value="1"/>
</dbReference>
<dbReference type="Proteomes" id="UP000196151">
    <property type="component" value="Chromosome"/>
</dbReference>
<feature type="signal peptide" evidence="1">
    <location>
        <begin position="1"/>
        <end position="21"/>
    </location>
</feature>
<keyword evidence="1" id="KW-0732">Signal</keyword>
<sequence length="264" mass="29140">MKKSTKKLLVAMGMTTVLVTALTLGKSTTADENKVYIPDRALRQDVVRQIEEPVENELPTTRQIEQVVSVYGGNNGSLEGVQYATNAESINTSGGYGIIDFRPISGMKNLKEYYSYSSIIQGDPLKVLDISPFGKLINLEKLSFGYANIQDFSMLSDLPNLKSVTAFGGYPVKLPTVYVDKATKKFIMEHPVKYSKQFDGEKVVSGVSGAVLKGNAVEIENLEEDVSAINLLFEASSNDEGERFSNSYSNFYATFSCEIPIVWY</sequence>
<dbReference type="AlphaFoldDB" id="A0A200JBJ9"/>
<keyword evidence="4" id="KW-1185">Reference proteome</keyword>
<dbReference type="EMBL" id="CP147246">
    <property type="protein sequence ID" value="WYJ95144.1"/>
    <property type="molecule type" value="Genomic_DNA"/>
</dbReference>
<reference evidence="2" key="1">
    <citation type="submission" date="2017-05" db="EMBL/GenBank/DDBJ databases">
        <title>The Genome Sequence of Enterococcus sp. 9D6_DIV0238.</title>
        <authorList>
            <consortium name="The Broad Institute Genomics Platform"/>
            <consortium name="The Broad Institute Genomic Center for Infectious Diseases"/>
            <person name="Earl A."/>
            <person name="Manson A."/>
            <person name="Schwartman J."/>
            <person name="Gilmore M."/>
            <person name="Abouelleil A."/>
            <person name="Cao P."/>
            <person name="Chapman S."/>
            <person name="Cusick C."/>
            <person name="Shea T."/>
            <person name="Young S."/>
            <person name="Neafsey D."/>
            <person name="Nusbaum C."/>
            <person name="Birren B."/>
        </authorList>
    </citation>
    <scope>NUCLEOTIDE SEQUENCE [LARGE SCALE GENOMIC DNA]</scope>
    <source>
        <strain evidence="2">9D6_DIV0238</strain>
    </source>
</reference>
<evidence type="ECO:0000256" key="1">
    <source>
        <dbReference type="SAM" id="SignalP"/>
    </source>
</evidence>
<dbReference type="InterPro" id="IPR032675">
    <property type="entry name" value="LRR_dom_sf"/>
</dbReference>
<organism evidence="2">
    <name type="scientific">Candidatus Enterococcus dunnyi</name>
    <dbReference type="NCBI Taxonomy" id="1834192"/>
    <lineage>
        <taxon>Bacteria</taxon>
        <taxon>Bacillati</taxon>
        <taxon>Bacillota</taxon>
        <taxon>Bacilli</taxon>
        <taxon>Lactobacillales</taxon>
        <taxon>Enterococcaceae</taxon>
        <taxon>Enterococcus</taxon>
    </lineage>
</organism>
<accession>A0A200JBJ9</accession>